<dbReference type="InterPro" id="IPR011257">
    <property type="entry name" value="DNA_glycosylase"/>
</dbReference>
<evidence type="ECO:0000259" key="1">
    <source>
        <dbReference type="Pfam" id="PF00730"/>
    </source>
</evidence>
<evidence type="ECO:0000313" key="2">
    <source>
        <dbReference type="EMBL" id="CAB5015229.1"/>
    </source>
</evidence>
<gene>
    <name evidence="2" type="ORF">UFOPK4098_00532</name>
    <name evidence="3" type="ORF">UFOPK4347_01537</name>
</gene>
<sequence length="201" mass="22286">MSTGTLYITGDTAADKLLNSNGTALLIGMLLDQQVPMEWAFKGPATIKERLGHLDPKKISLIDVEDFVAMCCEKPAIHRFPASMSRRIHELCCIIARDYKNKGENMWAGVTDAALLTERLRVLPGFGEEKAQIFIALLGKRMGVVPKNWKTEAGVFSDTNPRTVADITSPETLLMVRTWKKAEKAAARDKQSRPLKAKTSK</sequence>
<dbReference type="Pfam" id="PF00730">
    <property type="entry name" value="HhH-GPD"/>
    <property type="match status" value="1"/>
</dbReference>
<dbReference type="GO" id="GO:0006284">
    <property type="term" value="P:base-excision repair"/>
    <property type="evidence" value="ECO:0007669"/>
    <property type="project" value="InterPro"/>
</dbReference>
<organism evidence="2">
    <name type="scientific">freshwater metagenome</name>
    <dbReference type="NCBI Taxonomy" id="449393"/>
    <lineage>
        <taxon>unclassified sequences</taxon>
        <taxon>metagenomes</taxon>
        <taxon>ecological metagenomes</taxon>
    </lineage>
</organism>
<dbReference type="NCBIfam" id="TIGR03252">
    <property type="entry name" value="HhH-GPD-type base excision DNA repair protein"/>
    <property type="match status" value="1"/>
</dbReference>
<dbReference type="AlphaFoldDB" id="A0A6J7QFW4"/>
<protein>
    <submittedName>
        <fullName evidence="2">Unannotated protein</fullName>
    </submittedName>
</protein>
<dbReference type="EMBL" id="CAFBQU010000063">
    <property type="protein sequence ID" value="CAB5067656.1"/>
    <property type="molecule type" value="Genomic_DNA"/>
</dbReference>
<feature type="domain" description="HhH-GPD" evidence="1">
    <location>
        <begin position="27"/>
        <end position="157"/>
    </location>
</feature>
<proteinExistence type="predicted"/>
<name>A0A6J7QFW4_9ZZZZ</name>
<reference evidence="2" key="1">
    <citation type="submission" date="2020-05" db="EMBL/GenBank/DDBJ databases">
        <authorList>
            <person name="Chiriac C."/>
            <person name="Salcher M."/>
            <person name="Ghai R."/>
            <person name="Kavagutti S V."/>
        </authorList>
    </citation>
    <scope>NUCLEOTIDE SEQUENCE</scope>
</reference>
<evidence type="ECO:0000313" key="3">
    <source>
        <dbReference type="EMBL" id="CAB5067656.1"/>
    </source>
</evidence>
<dbReference type="InterPro" id="IPR003265">
    <property type="entry name" value="HhH-GPD_domain"/>
</dbReference>
<dbReference type="GO" id="GO:0003824">
    <property type="term" value="F:catalytic activity"/>
    <property type="evidence" value="ECO:0007669"/>
    <property type="project" value="InterPro"/>
</dbReference>
<dbReference type="EMBL" id="CAFBPN010000017">
    <property type="protein sequence ID" value="CAB5015229.1"/>
    <property type="molecule type" value="Genomic_DNA"/>
</dbReference>
<dbReference type="InterPro" id="IPR017658">
    <property type="entry name" value="HhH-GPD_base_excis"/>
</dbReference>
<dbReference type="SUPFAM" id="SSF48150">
    <property type="entry name" value="DNA-glycosylase"/>
    <property type="match status" value="1"/>
</dbReference>
<accession>A0A6J7QFW4</accession>